<dbReference type="EMBL" id="UAVU01000003">
    <property type="protein sequence ID" value="SQA97547.1"/>
    <property type="molecule type" value="Genomic_DNA"/>
</dbReference>
<organism evidence="2 3">
    <name type="scientific">Cedecea neteri</name>
    <dbReference type="NCBI Taxonomy" id="158822"/>
    <lineage>
        <taxon>Bacteria</taxon>
        <taxon>Pseudomonadati</taxon>
        <taxon>Pseudomonadota</taxon>
        <taxon>Gammaproteobacteria</taxon>
        <taxon>Enterobacterales</taxon>
        <taxon>Enterobacteriaceae</taxon>
        <taxon>Cedecea</taxon>
    </lineage>
</organism>
<feature type="transmembrane region" description="Helical" evidence="1">
    <location>
        <begin position="21"/>
        <end position="45"/>
    </location>
</feature>
<keyword evidence="1" id="KW-0812">Transmembrane</keyword>
<evidence type="ECO:0000256" key="1">
    <source>
        <dbReference type="SAM" id="Phobius"/>
    </source>
</evidence>
<dbReference type="Proteomes" id="UP000251197">
    <property type="component" value="Unassembled WGS sequence"/>
</dbReference>
<evidence type="ECO:0008006" key="4">
    <source>
        <dbReference type="Google" id="ProtNLM"/>
    </source>
</evidence>
<dbReference type="InterPro" id="IPR006311">
    <property type="entry name" value="TAT_signal"/>
</dbReference>
<evidence type="ECO:0000313" key="3">
    <source>
        <dbReference type="Proteomes" id="UP000251197"/>
    </source>
</evidence>
<protein>
    <recommendedName>
        <fullName evidence="4">Dipeptide-binding protein</fullName>
    </recommendedName>
</protein>
<sequence>MKDDRSDENKYLQGVSMSRRSFINTAALIGVGSALSLSPLAGFAAEATPKKGGVLKLGMSGGNTSDSLDPTLFSDWVPLNQAYMLMNGLVEIDENNQATPELLESWKLSRARRSGPLKCARA</sequence>
<keyword evidence="1" id="KW-0472">Membrane</keyword>
<dbReference type="PROSITE" id="PS51318">
    <property type="entry name" value="TAT"/>
    <property type="match status" value="1"/>
</dbReference>
<name>A0A2X2T567_9ENTR</name>
<dbReference type="SUPFAM" id="SSF53850">
    <property type="entry name" value="Periplasmic binding protein-like II"/>
    <property type="match status" value="1"/>
</dbReference>
<dbReference type="Gene3D" id="3.40.190.10">
    <property type="entry name" value="Periplasmic binding protein-like II"/>
    <property type="match status" value="1"/>
</dbReference>
<gene>
    <name evidence="2" type="ORF">NCTC12120_01381</name>
</gene>
<accession>A0A2X2T567</accession>
<evidence type="ECO:0000313" key="2">
    <source>
        <dbReference type="EMBL" id="SQA97547.1"/>
    </source>
</evidence>
<dbReference type="AlphaFoldDB" id="A0A2X2T567"/>
<reference evidence="2 3" key="1">
    <citation type="submission" date="2018-06" db="EMBL/GenBank/DDBJ databases">
        <authorList>
            <consortium name="Pathogen Informatics"/>
            <person name="Doyle S."/>
        </authorList>
    </citation>
    <scope>NUCLEOTIDE SEQUENCE [LARGE SCALE GENOMIC DNA]</scope>
    <source>
        <strain evidence="2 3">NCTC12120</strain>
    </source>
</reference>
<proteinExistence type="predicted"/>
<keyword evidence="1" id="KW-1133">Transmembrane helix</keyword>